<accession>A0AAN8KWF3</accession>
<evidence type="ECO:0000259" key="14">
    <source>
        <dbReference type="PROSITE" id="PS50157"/>
    </source>
</evidence>
<dbReference type="EMBL" id="JAGTTL010000025">
    <property type="protein sequence ID" value="KAK6302424.1"/>
    <property type="molecule type" value="Genomic_DNA"/>
</dbReference>
<evidence type="ECO:0000256" key="5">
    <source>
        <dbReference type="ARBA" id="ARBA00022771"/>
    </source>
</evidence>
<evidence type="ECO:0000256" key="12">
    <source>
        <dbReference type="PROSITE-ProRule" id="PRU01140"/>
    </source>
</evidence>
<dbReference type="PROSITE" id="PS51799">
    <property type="entry name" value="ZF_C2H2_AKAP95"/>
    <property type="match status" value="1"/>
</dbReference>
<comment type="subcellular location">
    <subcellularLocation>
        <location evidence="1">Nucleus</location>
    </subcellularLocation>
</comment>
<dbReference type="GO" id="GO:0005634">
    <property type="term" value="C:nucleus"/>
    <property type="evidence" value="ECO:0007669"/>
    <property type="project" value="UniProtKB-SubCell"/>
</dbReference>
<dbReference type="AlphaFoldDB" id="A0AAN8KWF3"/>
<organism evidence="16 17">
    <name type="scientific">Coregonus suidteri</name>
    <dbReference type="NCBI Taxonomy" id="861788"/>
    <lineage>
        <taxon>Eukaryota</taxon>
        <taxon>Metazoa</taxon>
        <taxon>Chordata</taxon>
        <taxon>Craniata</taxon>
        <taxon>Vertebrata</taxon>
        <taxon>Euteleostomi</taxon>
        <taxon>Actinopterygii</taxon>
        <taxon>Neopterygii</taxon>
        <taxon>Teleostei</taxon>
        <taxon>Protacanthopterygii</taxon>
        <taxon>Salmoniformes</taxon>
        <taxon>Salmonidae</taxon>
        <taxon>Coregoninae</taxon>
        <taxon>Coregonus</taxon>
    </lineage>
</organism>
<feature type="compositionally biased region" description="Low complexity" evidence="13">
    <location>
        <begin position="95"/>
        <end position="115"/>
    </location>
</feature>
<dbReference type="GO" id="GO:0006397">
    <property type="term" value="P:mRNA processing"/>
    <property type="evidence" value="ECO:0007669"/>
    <property type="project" value="UniProtKB-KW"/>
</dbReference>
<feature type="compositionally biased region" description="Basic and acidic residues" evidence="13">
    <location>
        <begin position="129"/>
        <end position="143"/>
    </location>
</feature>
<feature type="compositionally biased region" description="Polar residues" evidence="13">
    <location>
        <begin position="144"/>
        <end position="155"/>
    </location>
</feature>
<evidence type="ECO:0000256" key="2">
    <source>
        <dbReference type="ARBA" id="ARBA00022664"/>
    </source>
</evidence>
<keyword evidence="3" id="KW-0479">Metal-binding</keyword>
<evidence type="ECO:0000313" key="17">
    <source>
        <dbReference type="Proteomes" id="UP001356427"/>
    </source>
</evidence>
<feature type="compositionally biased region" description="Polar residues" evidence="13">
    <location>
        <begin position="14"/>
        <end position="36"/>
    </location>
</feature>
<dbReference type="InterPro" id="IPR034736">
    <property type="entry name" value="ZF_C2H2_AKAP95"/>
</dbReference>
<evidence type="ECO:0000256" key="6">
    <source>
        <dbReference type="ARBA" id="ARBA00022833"/>
    </source>
</evidence>
<sequence length="406" mass="45915">MSRRNNHSFYDSGPPNTYTAHGSITPTQRSTETTHVYTHHTRHSTVSPASYNSQQTSNSEKAELYDPYDPDPGSSSDSEVEPSKGREDHHRHRVSGGSSRLSSGYQGSASGAGHSDGFNWDLLYSRPGTRHEESSHGIRHEQSSHGSRPDQSSHGSRPDQSSHDHSERSLPTTETPPFPLNAYWGQGENGREMSTTAVLDKETRNPPGFTRSHWDTNPNHRQSESSGRGGDQTKSPPEVTKKRSRSPNEDIPSDFFTCDMCNLDFHKASVLEVHLKCNSHWETLEHIQNQNNYDDTAIAFLHEAMLTKVRQGDRPQMNRQSLRALQDKDYMTKVDIFHCAPCQVYVSVHPSSLQDHLSSKDHLRNKMEFRTKQLRESVNFAKATMKRMKTEYASFCEGKDPFEQSS</sequence>
<dbReference type="Pfam" id="PF04988">
    <property type="entry name" value="AKAP95"/>
    <property type="match status" value="1"/>
</dbReference>
<dbReference type="PANTHER" id="PTHR12190">
    <property type="entry name" value="A-KINASE ANCHOR PROTEIN AKAP 8"/>
    <property type="match status" value="1"/>
</dbReference>
<dbReference type="InterPro" id="IPR007071">
    <property type="entry name" value="AKAP95"/>
</dbReference>
<evidence type="ECO:0000256" key="13">
    <source>
        <dbReference type="SAM" id="MobiDB-lite"/>
    </source>
</evidence>
<dbReference type="InterPro" id="IPR013087">
    <property type="entry name" value="Znf_C2H2_type"/>
</dbReference>
<dbReference type="Proteomes" id="UP001356427">
    <property type="component" value="Unassembled WGS sequence"/>
</dbReference>
<evidence type="ECO:0000256" key="1">
    <source>
        <dbReference type="ARBA" id="ARBA00004123"/>
    </source>
</evidence>
<evidence type="ECO:0000259" key="15">
    <source>
        <dbReference type="PROSITE" id="PS51799"/>
    </source>
</evidence>
<evidence type="ECO:0000256" key="4">
    <source>
        <dbReference type="ARBA" id="ARBA00022737"/>
    </source>
</evidence>
<keyword evidence="2" id="KW-0507">mRNA processing</keyword>
<dbReference type="GO" id="GO:0008380">
    <property type="term" value="P:RNA splicing"/>
    <property type="evidence" value="ECO:0007669"/>
    <property type="project" value="UniProtKB-KW"/>
</dbReference>
<keyword evidence="6" id="KW-0862">Zinc</keyword>
<gene>
    <name evidence="16" type="ORF">J4Q44_G00267790</name>
</gene>
<keyword evidence="5 12" id="KW-0863">Zinc-finger</keyword>
<keyword evidence="17" id="KW-1185">Reference proteome</keyword>
<comment type="similarity">
    <text evidence="12">Belongs to the AKAP95 family.</text>
</comment>
<dbReference type="GO" id="GO:0003677">
    <property type="term" value="F:DNA binding"/>
    <property type="evidence" value="ECO:0007669"/>
    <property type="project" value="UniProtKB-KW"/>
</dbReference>
<feature type="domain" description="C2H2 AKAP95-type" evidence="15">
    <location>
        <begin position="339"/>
        <end position="362"/>
    </location>
</feature>
<comment type="caution">
    <text evidence="16">The sequence shown here is derived from an EMBL/GenBank/DDBJ whole genome shotgun (WGS) entry which is preliminary data.</text>
</comment>
<evidence type="ECO:0000256" key="9">
    <source>
        <dbReference type="ARBA" id="ARBA00023242"/>
    </source>
</evidence>
<feature type="compositionally biased region" description="Polar residues" evidence="13">
    <location>
        <begin position="44"/>
        <end position="59"/>
    </location>
</feature>
<dbReference type="PANTHER" id="PTHR12190:SF1">
    <property type="entry name" value="DBIRD COMPLEX SUBUNIT ZNF326"/>
    <property type="match status" value="1"/>
</dbReference>
<evidence type="ECO:0000256" key="3">
    <source>
        <dbReference type="ARBA" id="ARBA00022723"/>
    </source>
</evidence>
<evidence type="ECO:0000256" key="10">
    <source>
        <dbReference type="ARBA" id="ARBA00040207"/>
    </source>
</evidence>
<dbReference type="PROSITE" id="PS00028">
    <property type="entry name" value="ZINC_FINGER_C2H2_1"/>
    <property type="match status" value="1"/>
</dbReference>
<keyword evidence="9" id="KW-0539">Nucleus</keyword>
<evidence type="ECO:0000256" key="11">
    <source>
        <dbReference type="ARBA" id="ARBA00043254"/>
    </source>
</evidence>
<dbReference type="GO" id="GO:0008270">
    <property type="term" value="F:zinc ion binding"/>
    <property type="evidence" value="ECO:0007669"/>
    <property type="project" value="UniProtKB-KW"/>
</dbReference>
<reference evidence="16 17" key="1">
    <citation type="submission" date="2021-04" db="EMBL/GenBank/DDBJ databases">
        <authorList>
            <person name="De Guttry C."/>
            <person name="Zahm M."/>
            <person name="Klopp C."/>
            <person name="Cabau C."/>
            <person name="Louis A."/>
            <person name="Berthelot C."/>
            <person name="Parey E."/>
            <person name="Roest Crollius H."/>
            <person name="Montfort J."/>
            <person name="Robinson-Rechavi M."/>
            <person name="Bucao C."/>
            <person name="Bouchez O."/>
            <person name="Gislard M."/>
            <person name="Lluch J."/>
            <person name="Milhes M."/>
            <person name="Lampietro C."/>
            <person name="Lopez Roques C."/>
            <person name="Donnadieu C."/>
            <person name="Braasch I."/>
            <person name="Desvignes T."/>
            <person name="Postlethwait J."/>
            <person name="Bobe J."/>
            <person name="Wedekind C."/>
            <person name="Guiguen Y."/>
        </authorList>
    </citation>
    <scope>NUCLEOTIDE SEQUENCE [LARGE SCALE GENOMIC DNA]</scope>
    <source>
        <strain evidence="16">Cs_M1</strain>
        <tissue evidence="16">Blood</tissue>
    </source>
</reference>
<evidence type="ECO:0000313" key="16">
    <source>
        <dbReference type="EMBL" id="KAK6302424.1"/>
    </source>
</evidence>
<protein>
    <recommendedName>
        <fullName evidence="10">DBIRD complex subunit ZNF326</fullName>
    </recommendedName>
    <alternativeName>
        <fullName evidence="11">Zinc finger protein 326</fullName>
    </alternativeName>
</protein>
<keyword evidence="4" id="KW-0677">Repeat</keyword>
<dbReference type="GO" id="GO:0032784">
    <property type="term" value="P:regulation of DNA-templated transcription elongation"/>
    <property type="evidence" value="ECO:0007669"/>
    <property type="project" value="TreeGrafter"/>
</dbReference>
<dbReference type="GO" id="GO:0044609">
    <property type="term" value="C:DBIRD complex"/>
    <property type="evidence" value="ECO:0007669"/>
    <property type="project" value="TreeGrafter"/>
</dbReference>
<feature type="domain" description="C2H2-type" evidence="14">
    <location>
        <begin position="256"/>
        <end position="280"/>
    </location>
</feature>
<evidence type="ECO:0000256" key="8">
    <source>
        <dbReference type="ARBA" id="ARBA00023187"/>
    </source>
</evidence>
<evidence type="ECO:0000256" key="7">
    <source>
        <dbReference type="ARBA" id="ARBA00023125"/>
    </source>
</evidence>
<name>A0AAN8KWF3_9TELE</name>
<feature type="region of interest" description="Disordered" evidence="13">
    <location>
        <begin position="1"/>
        <end position="249"/>
    </location>
</feature>
<keyword evidence="7" id="KW-0238">DNA-binding</keyword>
<feature type="compositionally biased region" description="Low complexity" evidence="13">
    <location>
        <begin position="65"/>
        <end position="77"/>
    </location>
</feature>
<dbReference type="PROSITE" id="PS50157">
    <property type="entry name" value="ZINC_FINGER_C2H2_2"/>
    <property type="match status" value="1"/>
</dbReference>
<feature type="compositionally biased region" description="Polar residues" evidence="13">
    <location>
        <begin position="215"/>
        <end position="226"/>
    </location>
</feature>
<feature type="compositionally biased region" description="Basic and acidic residues" evidence="13">
    <location>
        <begin position="156"/>
        <end position="168"/>
    </location>
</feature>
<proteinExistence type="inferred from homology"/>
<keyword evidence="8" id="KW-0508">mRNA splicing</keyword>